<dbReference type="InterPro" id="IPR001182">
    <property type="entry name" value="FtsW/RodA"/>
</dbReference>
<keyword evidence="4 13" id="KW-0812">Transmembrane</keyword>
<dbReference type="GO" id="GO:0051301">
    <property type="term" value="P:cell division"/>
    <property type="evidence" value="ECO:0007669"/>
    <property type="project" value="InterPro"/>
</dbReference>
<feature type="transmembrane region" description="Helical" evidence="13">
    <location>
        <begin position="199"/>
        <end position="219"/>
    </location>
</feature>
<protein>
    <recommendedName>
        <fullName evidence="10">peptidoglycan glycosyltransferase</fullName>
        <ecNumber evidence="10">2.4.99.28</ecNumber>
    </recommendedName>
    <alternativeName>
        <fullName evidence="9">Peptidoglycan polymerase</fullName>
    </alternativeName>
</protein>
<evidence type="ECO:0000256" key="9">
    <source>
        <dbReference type="ARBA" id="ARBA00032370"/>
    </source>
</evidence>
<evidence type="ECO:0000256" key="4">
    <source>
        <dbReference type="ARBA" id="ARBA00022692"/>
    </source>
</evidence>
<evidence type="ECO:0000256" key="11">
    <source>
        <dbReference type="ARBA" id="ARBA00049902"/>
    </source>
</evidence>
<evidence type="ECO:0000256" key="7">
    <source>
        <dbReference type="ARBA" id="ARBA00022989"/>
    </source>
</evidence>
<evidence type="ECO:0000256" key="12">
    <source>
        <dbReference type="SAM" id="MobiDB-lite"/>
    </source>
</evidence>
<evidence type="ECO:0000256" key="10">
    <source>
        <dbReference type="ARBA" id="ARBA00044770"/>
    </source>
</evidence>
<comment type="subcellular location">
    <subcellularLocation>
        <location evidence="1">Membrane</location>
        <topology evidence="1">Multi-pass membrane protein</topology>
    </subcellularLocation>
</comment>
<dbReference type="AlphaFoldDB" id="A0A1I7YHQ9"/>
<evidence type="ECO:0000256" key="2">
    <source>
        <dbReference type="ARBA" id="ARBA00022676"/>
    </source>
</evidence>
<dbReference type="GO" id="GO:0005524">
    <property type="term" value="F:ATP binding"/>
    <property type="evidence" value="ECO:0007669"/>
    <property type="project" value="InterPro"/>
</dbReference>
<keyword evidence="8 13" id="KW-0472">Membrane</keyword>
<dbReference type="EC" id="2.4.99.28" evidence="10"/>
<evidence type="ECO:0000256" key="13">
    <source>
        <dbReference type="SAM" id="Phobius"/>
    </source>
</evidence>
<dbReference type="SUPFAM" id="SSF53623">
    <property type="entry name" value="MurD-like peptide ligases, catalytic domain"/>
    <property type="match status" value="1"/>
</dbReference>
<dbReference type="GO" id="GO:0016881">
    <property type="term" value="F:acid-amino acid ligase activity"/>
    <property type="evidence" value="ECO:0007669"/>
    <property type="project" value="InterPro"/>
</dbReference>
<keyword evidence="7 13" id="KW-1133">Transmembrane helix</keyword>
<keyword evidence="14" id="KW-1185">Reference proteome</keyword>
<dbReference type="SUPFAM" id="SSF53244">
    <property type="entry name" value="MurD-like peptide ligases, peptide-binding domain"/>
    <property type="match status" value="1"/>
</dbReference>
<feature type="transmembrane region" description="Helical" evidence="13">
    <location>
        <begin position="265"/>
        <end position="284"/>
    </location>
</feature>
<dbReference type="GO" id="GO:0015648">
    <property type="term" value="F:lipid-linked peptidoglycan transporter activity"/>
    <property type="evidence" value="ECO:0007669"/>
    <property type="project" value="TreeGrafter"/>
</dbReference>
<dbReference type="InterPro" id="IPR036565">
    <property type="entry name" value="Mur-like_cat_sf"/>
</dbReference>
<reference evidence="15" key="1">
    <citation type="submission" date="2016-11" db="UniProtKB">
        <authorList>
            <consortium name="WormBaseParasite"/>
        </authorList>
    </citation>
    <scope>IDENTIFICATION</scope>
</reference>
<evidence type="ECO:0000313" key="15">
    <source>
        <dbReference type="WBParaSite" id="L893_g16232.t1"/>
    </source>
</evidence>
<keyword evidence="3" id="KW-0808">Transferase</keyword>
<feature type="compositionally biased region" description="Basic residues" evidence="12">
    <location>
        <begin position="128"/>
        <end position="145"/>
    </location>
</feature>
<dbReference type="Pfam" id="PF01098">
    <property type="entry name" value="FTSW_RODA_SPOVE"/>
    <property type="match status" value="1"/>
</dbReference>
<dbReference type="WBParaSite" id="L893_g16232.t1">
    <property type="protein sequence ID" value="L893_g16232.t1"/>
    <property type="gene ID" value="L893_g16232"/>
</dbReference>
<dbReference type="Gene3D" id="3.90.190.20">
    <property type="entry name" value="Mur ligase, C-terminal domain"/>
    <property type="match status" value="1"/>
</dbReference>
<feature type="region of interest" description="Disordered" evidence="12">
    <location>
        <begin position="120"/>
        <end position="145"/>
    </location>
</feature>
<dbReference type="InterPro" id="IPR036615">
    <property type="entry name" value="Mur_ligase_C_dom_sf"/>
</dbReference>
<keyword evidence="2" id="KW-0328">Glycosyltransferase</keyword>
<dbReference type="PANTHER" id="PTHR30474">
    <property type="entry name" value="CELL CYCLE PROTEIN"/>
    <property type="match status" value="1"/>
</dbReference>
<keyword evidence="5" id="KW-0133">Cell shape</keyword>
<feature type="transmembrane region" description="Helical" evidence="13">
    <location>
        <begin position="239"/>
        <end position="259"/>
    </location>
</feature>
<comment type="catalytic activity">
    <reaction evidence="11">
        <text>[GlcNAc-(1-&gt;4)-Mur2Ac(oyl-L-Ala-gamma-D-Glu-L-Lys-D-Ala-D-Ala)](n)-di-trans,octa-cis-undecaprenyl diphosphate + beta-D-GlcNAc-(1-&gt;4)-Mur2Ac(oyl-L-Ala-gamma-D-Glu-L-Lys-D-Ala-D-Ala)-di-trans,octa-cis-undecaprenyl diphosphate = [GlcNAc-(1-&gt;4)-Mur2Ac(oyl-L-Ala-gamma-D-Glu-L-Lys-D-Ala-D-Ala)](n+1)-di-trans,octa-cis-undecaprenyl diphosphate + di-trans,octa-cis-undecaprenyl diphosphate + H(+)</text>
        <dbReference type="Rhea" id="RHEA:23708"/>
        <dbReference type="Rhea" id="RHEA-COMP:9602"/>
        <dbReference type="Rhea" id="RHEA-COMP:9603"/>
        <dbReference type="ChEBI" id="CHEBI:15378"/>
        <dbReference type="ChEBI" id="CHEBI:58405"/>
        <dbReference type="ChEBI" id="CHEBI:60033"/>
        <dbReference type="ChEBI" id="CHEBI:78435"/>
        <dbReference type="EC" id="2.4.99.28"/>
    </reaction>
</comment>
<dbReference type="GO" id="GO:0008955">
    <property type="term" value="F:peptidoglycan glycosyltransferase activity"/>
    <property type="evidence" value="ECO:0007669"/>
    <property type="project" value="UniProtKB-EC"/>
</dbReference>
<evidence type="ECO:0000256" key="5">
    <source>
        <dbReference type="ARBA" id="ARBA00022960"/>
    </source>
</evidence>
<evidence type="ECO:0000256" key="1">
    <source>
        <dbReference type="ARBA" id="ARBA00004141"/>
    </source>
</evidence>
<dbReference type="Proteomes" id="UP000095287">
    <property type="component" value="Unplaced"/>
</dbReference>
<dbReference type="GO" id="GO:0032153">
    <property type="term" value="C:cell division site"/>
    <property type="evidence" value="ECO:0007669"/>
    <property type="project" value="TreeGrafter"/>
</dbReference>
<dbReference type="Gene3D" id="3.40.1190.10">
    <property type="entry name" value="Mur-like, catalytic domain"/>
    <property type="match status" value="1"/>
</dbReference>
<dbReference type="PANTHER" id="PTHR30474:SF2">
    <property type="entry name" value="PEPTIDOGLYCAN GLYCOSYLTRANSFERASE FTSW-RELATED"/>
    <property type="match status" value="1"/>
</dbReference>
<name>A0A1I7YHQ9_9BILA</name>
<proteinExistence type="predicted"/>
<evidence type="ECO:0000256" key="3">
    <source>
        <dbReference type="ARBA" id="ARBA00022679"/>
    </source>
</evidence>
<sequence length="307" mass="33280">MENVPCWTFGLNVPDFKGFGLREENGEKYLAFEFQTLMPVRELKIRGAHNQSNALAALALGHAAGLPFDAMLASLRTFAGLAHRCQWLRERDGVSWYDDSKATNVGAALAAIEGLGVGRQRAADSRRQPRRSRAAGRRAGPARRRRAAVACLRKPGHVQELRRAWAPVRPGRGGAGMIFGIIKPYPSPLVTGRGIDLDFAMLAGCLALLGLGLVMITSASSEVAALQSGNPLYHMIRHLVYVAIGLVACVVTMMVPIATWQRMGFMMLVGAFGLLVLVLVPGIGREVNGSMRWIGFSFFNVQPSEIA</sequence>
<evidence type="ECO:0000256" key="8">
    <source>
        <dbReference type="ARBA" id="ARBA00023136"/>
    </source>
</evidence>
<dbReference type="GO" id="GO:0005886">
    <property type="term" value="C:plasma membrane"/>
    <property type="evidence" value="ECO:0007669"/>
    <property type="project" value="TreeGrafter"/>
</dbReference>
<organism evidence="14 15">
    <name type="scientific">Steinernema glaseri</name>
    <dbReference type="NCBI Taxonomy" id="37863"/>
    <lineage>
        <taxon>Eukaryota</taxon>
        <taxon>Metazoa</taxon>
        <taxon>Ecdysozoa</taxon>
        <taxon>Nematoda</taxon>
        <taxon>Chromadorea</taxon>
        <taxon>Rhabditida</taxon>
        <taxon>Tylenchina</taxon>
        <taxon>Panagrolaimomorpha</taxon>
        <taxon>Strongyloidoidea</taxon>
        <taxon>Steinernematidae</taxon>
        <taxon>Steinernema</taxon>
    </lineage>
</organism>
<keyword evidence="6" id="KW-0573">Peptidoglycan synthesis</keyword>
<accession>A0A1I7YHQ9</accession>
<evidence type="ECO:0000256" key="6">
    <source>
        <dbReference type="ARBA" id="ARBA00022984"/>
    </source>
</evidence>
<dbReference type="GO" id="GO:0008360">
    <property type="term" value="P:regulation of cell shape"/>
    <property type="evidence" value="ECO:0007669"/>
    <property type="project" value="UniProtKB-KW"/>
</dbReference>
<evidence type="ECO:0000313" key="14">
    <source>
        <dbReference type="Proteomes" id="UP000095287"/>
    </source>
</evidence>